<dbReference type="PRINTS" id="PR01344">
    <property type="entry name" value="INVEPROTEIN"/>
</dbReference>
<organism evidence="3 4">
    <name type="scientific">Erwinia tracheiphila</name>
    <dbReference type="NCBI Taxonomy" id="65700"/>
    <lineage>
        <taxon>Bacteria</taxon>
        <taxon>Pseudomonadati</taxon>
        <taxon>Pseudomonadota</taxon>
        <taxon>Gammaproteobacteria</taxon>
        <taxon>Enterobacterales</taxon>
        <taxon>Erwiniaceae</taxon>
        <taxon>Erwinia</taxon>
    </lineage>
</organism>
<dbReference type="SUPFAM" id="SSF140591">
    <property type="entry name" value="Type III secretion system domain"/>
    <property type="match status" value="1"/>
</dbReference>
<dbReference type="RefSeq" id="WP_016191508.1">
    <property type="nucleotide sequence ID" value="NZ_CP013970.1"/>
</dbReference>
<dbReference type="GO" id="GO:0009986">
    <property type="term" value="C:cell surface"/>
    <property type="evidence" value="ECO:0007669"/>
    <property type="project" value="InterPro"/>
</dbReference>
<protein>
    <submittedName>
        <fullName evidence="3">Invasion protein</fullName>
    </submittedName>
    <submittedName>
        <fullName evidence="2">YopN family type III secretion system gatekeeper subunit</fullName>
    </submittedName>
</protein>
<dbReference type="Gene3D" id="1.10.150.630">
    <property type="match status" value="1"/>
</dbReference>
<dbReference type="Pfam" id="PF07201">
    <property type="entry name" value="HrpJ"/>
    <property type="match status" value="1"/>
</dbReference>
<evidence type="ECO:0000259" key="1">
    <source>
        <dbReference type="Pfam" id="PF07201"/>
    </source>
</evidence>
<dbReference type="GO" id="GO:0030254">
    <property type="term" value="P:protein secretion by the type III secretion system"/>
    <property type="evidence" value="ECO:0007669"/>
    <property type="project" value="InterPro"/>
</dbReference>
<dbReference type="InterPro" id="IPR003520">
    <property type="entry name" value="Invas_InvE"/>
</dbReference>
<dbReference type="EMBL" id="CP013970">
    <property type="protein sequence ID" value="AXF77644.1"/>
    <property type="molecule type" value="Genomic_DNA"/>
</dbReference>
<reference evidence="2 5" key="2">
    <citation type="submission" date="2016-01" db="EMBL/GenBank/DDBJ databases">
        <authorList>
            <person name="Oliw E.H."/>
        </authorList>
    </citation>
    <scope>NUCLEOTIDE SEQUENCE [LARGE SCALE GENOMIC DNA]</scope>
    <source>
        <strain evidence="2 5">MDcuke</strain>
    </source>
</reference>
<sequence length="373" mass="43012">MSIRIPGSVDIKNIDDRSAANTAKNNKVVAENTVYEPVVDLQSELFNASEELSGMLSMFGRFNRTNRKNISEENDYYSSILEDHAEEKLDTLIKQVPRLQTQNNILNFARGLFPDDSDLMMALRQLLLSRWVSELAKKKIKEAIKDLEKFGEQQKMRSGINVASLAKRFSTQGDTRPLTAKDLRNSYLRFLGLNIPAGFIYQDWIDEFGFENRKRLLVFTLSALIADMKANEPGIHFAEFGPLNAKLSDARVLHTLDLLLNDNFRALTFYDQLKNENQPISEDDVVGLYMKGIVNCTGFKPQLKKFNDQFMSSLFIKQRAEVIQSLHKIYKMTPAFIFPQEIFKDEILNMILLLSDDIYKREKKTGIWSEYYK</sequence>
<dbReference type="NCBIfam" id="TIGR02568">
    <property type="entry name" value="LcrE"/>
    <property type="match status" value="1"/>
</dbReference>
<dbReference type="InterPro" id="IPR013401">
    <property type="entry name" value="T3SS_LcrE"/>
</dbReference>
<dbReference type="GO" id="GO:0050709">
    <property type="term" value="P:negative regulation of protein secretion"/>
    <property type="evidence" value="ECO:0007669"/>
    <property type="project" value="InterPro"/>
</dbReference>
<dbReference type="GO" id="GO:0019867">
    <property type="term" value="C:outer membrane"/>
    <property type="evidence" value="ECO:0007669"/>
    <property type="project" value="InterPro"/>
</dbReference>
<evidence type="ECO:0000313" key="2">
    <source>
        <dbReference type="EMBL" id="AXF77644.1"/>
    </source>
</evidence>
<dbReference type="Proteomes" id="UP000033924">
    <property type="component" value="Unassembled WGS sequence"/>
</dbReference>
<evidence type="ECO:0000313" key="3">
    <source>
        <dbReference type="EMBL" id="KKF36734.1"/>
    </source>
</evidence>
<feature type="domain" description="Hypersensitivity response secretion-like HrpJ" evidence="1">
    <location>
        <begin position="48"/>
        <end position="208"/>
    </location>
</feature>
<name>A0A0M2KCR0_9GAMM</name>
<dbReference type="STRING" id="65700.SY86_16975"/>
<accession>A0A0M2KCR0</accession>
<evidence type="ECO:0000313" key="5">
    <source>
        <dbReference type="Proteomes" id="UP000264980"/>
    </source>
</evidence>
<gene>
    <name evidence="2" type="ORF">AV903_18890</name>
    <name evidence="3" type="ORF">SY86_16975</name>
</gene>
<dbReference type="AlphaFoldDB" id="A0A0M2KCR0"/>
<dbReference type="EMBL" id="JXNU01000003">
    <property type="protein sequence ID" value="KKF36734.1"/>
    <property type="molecule type" value="Genomic_DNA"/>
</dbReference>
<reference evidence="3 4" key="1">
    <citation type="submission" date="2015-01" db="EMBL/GenBank/DDBJ databases">
        <title>Erwinia tracheiphila.</title>
        <authorList>
            <person name="Shapiro L.R."/>
        </authorList>
    </citation>
    <scope>NUCLEOTIDE SEQUENCE [LARGE SCALE GENOMIC DNA]</scope>
    <source>
        <strain evidence="3 4">BuffGH</strain>
    </source>
</reference>
<keyword evidence="4" id="KW-1185">Reference proteome</keyword>
<dbReference type="PATRIC" id="fig|65700.7.peg.4256"/>
<proteinExistence type="predicted"/>
<dbReference type="Proteomes" id="UP000264980">
    <property type="component" value="Chromosome"/>
</dbReference>
<dbReference type="InterPro" id="IPR010812">
    <property type="entry name" value="HrpJ-like"/>
</dbReference>
<evidence type="ECO:0000313" key="4">
    <source>
        <dbReference type="Proteomes" id="UP000033924"/>
    </source>
</evidence>